<gene>
    <name evidence="3" type="ORF">IU470_10020</name>
</gene>
<reference evidence="3 4" key="1">
    <citation type="submission" date="2020-10" db="EMBL/GenBank/DDBJ databases">
        <title>Identification of Nocardia species via Next-generation sequencing and recognition of intraspecies genetic diversity.</title>
        <authorList>
            <person name="Li P."/>
            <person name="Li P."/>
            <person name="Lu B."/>
        </authorList>
    </citation>
    <scope>NUCLEOTIDE SEQUENCE [LARGE SCALE GENOMIC DNA]</scope>
    <source>
        <strain evidence="3 4">N-11</strain>
    </source>
</reference>
<evidence type="ECO:0000313" key="4">
    <source>
        <dbReference type="Proteomes" id="UP000807309"/>
    </source>
</evidence>
<feature type="signal peptide" evidence="1">
    <location>
        <begin position="1"/>
        <end position="20"/>
    </location>
</feature>
<dbReference type="PROSITE" id="PS51257">
    <property type="entry name" value="PROKAR_LIPOPROTEIN"/>
    <property type="match status" value="1"/>
</dbReference>
<accession>A0ABS0C6K5</accession>
<evidence type="ECO:0000256" key="1">
    <source>
        <dbReference type="SAM" id="SignalP"/>
    </source>
</evidence>
<dbReference type="Proteomes" id="UP000807309">
    <property type="component" value="Unassembled WGS sequence"/>
</dbReference>
<protein>
    <submittedName>
        <fullName evidence="3">DUF4333 domain-containing protein</fullName>
    </submittedName>
</protein>
<keyword evidence="1" id="KW-0732">Signal</keyword>
<keyword evidence="4" id="KW-1185">Reference proteome</keyword>
<organism evidence="3 4">
    <name type="scientific">Nocardia abscessus</name>
    <dbReference type="NCBI Taxonomy" id="120957"/>
    <lineage>
        <taxon>Bacteria</taxon>
        <taxon>Bacillati</taxon>
        <taxon>Actinomycetota</taxon>
        <taxon>Actinomycetes</taxon>
        <taxon>Mycobacteriales</taxon>
        <taxon>Nocardiaceae</taxon>
        <taxon>Nocardia</taxon>
    </lineage>
</organism>
<comment type="caution">
    <text evidence="3">The sequence shown here is derived from an EMBL/GenBank/DDBJ whole genome shotgun (WGS) entry which is preliminary data.</text>
</comment>
<sequence length="100" mass="10302">MKIRSVALLSLLAAALTACSVSVGTPKVQEADLEKSVKDSLTEKVGQEPDSIDCPGDLTGKEGTTMRCTLTAGADTLGVTLTVTSVEGGTVKYDIEVEQG</sequence>
<dbReference type="EMBL" id="JADLRE010000006">
    <property type="protein sequence ID" value="MBF6225440.1"/>
    <property type="molecule type" value="Genomic_DNA"/>
</dbReference>
<dbReference type="RefSeq" id="WP_195032705.1">
    <property type="nucleotide sequence ID" value="NZ_JADLRE010000006.1"/>
</dbReference>
<feature type="chain" id="PRO_5047328164" evidence="1">
    <location>
        <begin position="21"/>
        <end position="100"/>
    </location>
</feature>
<dbReference type="InterPro" id="IPR025637">
    <property type="entry name" value="DUF4333"/>
</dbReference>
<name>A0ABS0C6K5_9NOCA</name>
<dbReference type="Pfam" id="PF14230">
    <property type="entry name" value="DUF4333"/>
    <property type="match status" value="1"/>
</dbReference>
<evidence type="ECO:0000313" key="3">
    <source>
        <dbReference type="EMBL" id="MBF6225440.1"/>
    </source>
</evidence>
<evidence type="ECO:0000259" key="2">
    <source>
        <dbReference type="Pfam" id="PF14230"/>
    </source>
</evidence>
<proteinExistence type="predicted"/>
<feature type="domain" description="DUF4333" evidence="2">
    <location>
        <begin position="15"/>
        <end position="88"/>
    </location>
</feature>